<dbReference type="EMBL" id="GBXM01096221">
    <property type="protein sequence ID" value="JAH12356.1"/>
    <property type="molecule type" value="Transcribed_RNA"/>
</dbReference>
<sequence>MKGCMCTSGRKCFPHRTTKPKTPQKVLNNFYLYVALRHCPLPWVRDCLLLEEKATGLQNCPVFGGLMFLRRPPTSQP</sequence>
<dbReference type="AlphaFoldDB" id="A0A0E9Q656"/>
<protein>
    <submittedName>
        <fullName evidence="1">Uncharacterized protein</fullName>
    </submittedName>
</protein>
<reference evidence="1" key="2">
    <citation type="journal article" date="2015" name="Fish Shellfish Immunol.">
        <title>Early steps in the European eel (Anguilla anguilla)-Vibrio vulnificus interaction in the gills: Role of the RtxA13 toxin.</title>
        <authorList>
            <person name="Callol A."/>
            <person name="Pajuelo D."/>
            <person name="Ebbesson L."/>
            <person name="Teles M."/>
            <person name="MacKenzie S."/>
            <person name="Amaro C."/>
        </authorList>
    </citation>
    <scope>NUCLEOTIDE SEQUENCE</scope>
</reference>
<organism evidence="1">
    <name type="scientific">Anguilla anguilla</name>
    <name type="common">European freshwater eel</name>
    <name type="synonym">Muraena anguilla</name>
    <dbReference type="NCBI Taxonomy" id="7936"/>
    <lineage>
        <taxon>Eukaryota</taxon>
        <taxon>Metazoa</taxon>
        <taxon>Chordata</taxon>
        <taxon>Craniata</taxon>
        <taxon>Vertebrata</taxon>
        <taxon>Euteleostomi</taxon>
        <taxon>Actinopterygii</taxon>
        <taxon>Neopterygii</taxon>
        <taxon>Teleostei</taxon>
        <taxon>Anguilliformes</taxon>
        <taxon>Anguillidae</taxon>
        <taxon>Anguilla</taxon>
    </lineage>
</organism>
<evidence type="ECO:0000313" key="1">
    <source>
        <dbReference type="EMBL" id="JAH12356.1"/>
    </source>
</evidence>
<reference evidence="1" key="1">
    <citation type="submission" date="2014-11" db="EMBL/GenBank/DDBJ databases">
        <authorList>
            <person name="Amaro Gonzalez C."/>
        </authorList>
    </citation>
    <scope>NUCLEOTIDE SEQUENCE</scope>
</reference>
<proteinExistence type="predicted"/>
<name>A0A0E9Q656_ANGAN</name>
<accession>A0A0E9Q656</accession>